<proteinExistence type="predicted"/>
<gene>
    <name evidence="1" type="ORF">KIV56_13325</name>
</gene>
<keyword evidence="2" id="KW-1185">Reference proteome</keyword>
<sequence>MTDSGLDHGEWTDPNSPPSTIAPFATVFVESESDGFATGTEGHIRYSADGAWSERWFRIGDPNFGDGFTLPGLTPISVVSRNPDHVDLFAVGKDDAVYTTYYDTNGGWFNRWFRIGDPNFGDGFTLNQRTPISVVSRTPDHVDLFAVGKDDAVYTTYYDTNGGWFNRWFRIGDPNFGDGFTLNQRTPISVVSRTPDHVDLFAVGKDDAVYTTYYDTNGGWFNRWFRIGDPNFGDGFTLPGLTPISVVSRNPDHVDLFAVGKDDAVYTTYYDTNGGWFNRWFRIGDPNFGDGFTLPGLTPISVVSRNPDHVDLFAVGKDDAVYTTYYDTNGGWFNRWFRIGDSNFGDGFTLNQRTPVALVARDQNHLDLVAVGKDDAVYTTFYDTNGGWSNRWVRNGDTNFGDGFTLSPLTPISIVSRTDDHIDLFAVGKDEAVYTTYSGGQFYFYWYNPFVGRNSYHQGAPLGTGVSFSGGFGNNSELDVQIVPARRVSVPNFEPSVNAFHFDNRWPDESLARLIKMPDPFGDITIGNASNGICGGMAYAVADYYNAGQLPPAQTTNPAGIGDPLFDYLVSRLFDSFDLPDGPVVYWHYMEPAYPDTPRVDADGRSWVMAHEAFPAIMAAVDSGRPCPLGLVMVKSLLPTDLGENHQVLAYAYLLEGGIATIWVYDPNSPNNDEVTIRFDLSDAGVHIDVGHNVNASRPIYALFATPYSPQQPVGGRPR</sequence>
<name>A0ABY7NCV0_9MICO</name>
<dbReference type="Gene3D" id="2.60.270.50">
    <property type="match status" value="1"/>
</dbReference>
<dbReference type="SUPFAM" id="SSF89372">
    <property type="entry name" value="Fucose-specific lectin"/>
    <property type="match status" value="2"/>
</dbReference>
<protein>
    <recommendedName>
        <fullName evidence="3">Peptidase C39-like domain-containing protein</fullName>
    </recommendedName>
</protein>
<dbReference type="Gene3D" id="2.120.10.70">
    <property type="entry name" value="Fucose-specific lectin"/>
    <property type="match status" value="2"/>
</dbReference>
<accession>A0ABY7NCV0</accession>
<reference evidence="1 2" key="1">
    <citation type="submission" date="2021-05" db="EMBL/GenBank/DDBJ databases">
        <authorList>
            <person name="Kumar R."/>
            <person name="Kumar A."/>
            <person name="Mukhia S."/>
        </authorList>
    </citation>
    <scope>NUCLEOTIDE SEQUENCE [LARGE SCALE GENOMIC DNA]</scope>
    <source>
        <strain evidence="1 2">ERMR7:08</strain>
    </source>
</reference>
<dbReference type="Proteomes" id="UP001212421">
    <property type="component" value="Chromosome"/>
</dbReference>
<evidence type="ECO:0000313" key="1">
    <source>
        <dbReference type="EMBL" id="WBM79373.1"/>
    </source>
</evidence>
<dbReference type="RefSeq" id="WP_281533920.1">
    <property type="nucleotide sequence ID" value="NZ_CP075584.1"/>
</dbReference>
<dbReference type="CDD" id="cd22954">
    <property type="entry name" value="PLL_lectin"/>
    <property type="match status" value="1"/>
</dbReference>
<organism evidence="1 2">
    <name type="scientific">Cryobacterium breve</name>
    <dbReference type="NCBI Taxonomy" id="1259258"/>
    <lineage>
        <taxon>Bacteria</taxon>
        <taxon>Bacillati</taxon>
        <taxon>Actinomycetota</taxon>
        <taxon>Actinomycetes</taxon>
        <taxon>Micrococcales</taxon>
        <taxon>Microbacteriaceae</taxon>
        <taxon>Cryobacterium</taxon>
    </lineage>
</organism>
<evidence type="ECO:0008006" key="3">
    <source>
        <dbReference type="Google" id="ProtNLM"/>
    </source>
</evidence>
<evidence type="ECO:0000313" key="2">
    <source>
        <dbReference type="Proteomes" id="UP001212421"/>
    </source>
</evidence>
<dbReference type="EMBL" id="CP075584">
    <property type="protein sequence ID" value="WBM79373.1"/>
    <property type="molecule type" value="Genomic_DNA"/>
</dbReference>